<comment type="caution">
    <text evidence="2">The sequence shown here is derived from an EMBL/GenBank/DDBJ whole genome shotgun (WGS) entry which is preliminary data.</text>
</comment>
<dbReference type="AlphaFoldDB" id="A0A4R3L2T5"/>
<keyword evidence="3" id="KW-1185">Reference proteome</keyword>
<organism evidence="2 3">
    <name type="scientific">Hazenella coriacea</name>
    <dbReference type="NCBI Taxonomy" id="1179467"/>
    <lineage>
        <taxon>Bacteria</taxon>
        <taxon>Bacillati</taxon>
        <taxon>Bacillota</taxon>
        <taxon>Bacilli</taxon>
        <taxon>Bacillales</taxon>
        <taxon>Thermoactinomycetaceae</taxon>
        <taxon>Hazenella</taxon>
    </lineage>
</organism>
<dbReference type="RefSeq" id="WP_165875934.1">
    <property type="nucleotide sequence ID" value="NZ_SMAG01000005.1"/>
</dbReference>
<reference evidence="2 3" key="1">
    <citation type="submission" date="2019-03" db="EMBL/GenBank/DDBJ databases">
        <title>Genomic Encyclopedia of Type Strains, Phase IV (KMG-IV): sequencing the most valuable type-strain genomes for metagenomic binning, comparative biology and taxonomic classification.</title>
        <authorList>
            <person name="Goeker M."/>
        </authorList>
    </citation>
    <scope>NUCLEOTIDE SEQUENCE [LARGE SCALE GENOMIC DNA]</scope>
    <source>
        <strain evidence="2 3">DSM 45707</strain>
    </source>
</reference>
<evidence type="ECO:0000313" key="2">
    <source>
        <dbReference type="EMBL" id="TCS93961.1"/>
    </source>
</evidence>
<evidence type="ECO:0000313" key="3">
    <source>
        <dbReference type="Proteomes" id="UP000294937"/>
    </source>
</evidence>
<keyword evidence="1" id="KW-0472">Membrane</keyword>
<accession>A0A4R3L2T5</accession>
<dbReference type="Proteomes" id="UP000294937">
    <property type="component" value="Unassembled WGS sequence"/>
</dbReference>
<protein>
    <submittedName>
        <fullName evidence="2">Uncharacterized protein</fullName>
    </submittedName>
</protein>
<evidence type="ECO:0000256" key="1">
    <source>
        <dbReference type="SAM" id="Phobius"/>
    </source>
</evidence>
<sequence length="54" mass="6379">MLLFILQLALVLILVHAVFTGVQAVRSNRKNWFHFAYRLAIAYIAFYFLLDYLT</sequence>
<name>A0A4R3L2T5_9BACL</name>
<proteinExistence type="predicted"/>
<feature type="transmembrane region" description="Helical" evidence="1">
    <location>
        <begin position="33"/>
        <end position="53"/>
    </location>
</feature>
<gene>
    <name evidence="2" type="ORF">EDD58_105172</name>
</gene>
<keyword evidence="1" id="KW-1133">Transmembrane helix</keyword>
<keyword evidence="1" id="KW-0812">Transmembrane</keyword>
<dbReference type="EMBL" id="SMAG01000005">
    <property type="protein sequence ID" value="TCS93961.1"/>
    <property type="molecule type" value="Genomic_DNA"/>
</dbReference>